<evidence type="ECO:0000256" key="5">
    <source>
        <dbReference type="ARBA" id="ARBA00023002"/>
    </source>
</evidence>
<evidence type="ECO:0000313" key="13">
    <source>
        <dbReference type="EMBL" id="KIE58359.1"/>
    </source>
</evidence>
<keyword evidence="5 14" id="KW-0560">Oxidoreductase</keyword>
<evidence type="ECO:0000313" key="16">
    <source>
        <dbReference type="Proteomes" id="UP000315925"/>
    </source>
</evidence>
<dbReference type="GO" id="GO:0034599">
    <property type="term" value="P:cellular response to oxidative stress"/>
    <property type="evidence" value="ECO:0007669"/>
    <property type="project" value="TreeGrafter"/>
</dbReference>
<evidence type="ECO:0000256" key="8">
    <source>
        <dbReference type="ARBA" id="ARBA00032824"/>
    </source>
</evidence>
<evidence type="ECO:0000313" key="14">
    <source>
        <dbReference type="EMBL" id="QDQ42236.1"/>
    </source>
</evidence>
<comment type="catalytic activity">
    <reaction evidence="11">
        <text>a hydroperoxide + [thioredoxin]-dithiol = an alcohol + [thioredoxin]-disulfide + H2O</text>
        <dbReference type="Rhea" id="RHEA:62620"/>
        <dbReference type="Rhea" id="RHEA-COMP:10698"/>
        <dbReference type="Rhea" id="RHEA-COMP:10700"/>
        <dbReference type="ChEBI" id="CHEBI:15377"/>
        <dbReference type="ChEBI" id="CHEBI:29950"/>
        <dbReference type="ChEBI" id="CHEBI:30879"/>
        <dbReference type="ChEBI" id="CHEBI:35924"/>
        <dbReference type="ChEBI" id="CHEBI:50058"/>
        <dbReference type="EC" id="1.11.1.24"/>
    </reaction>
</comment>
<dbReference type="RefSeq" id="WP_039721683.1">
    <property type="nucleotide sequence ID" value="NZ_CP037899.1"/>
</dbReference>
<dbReference type="PANTHER" id="PTHR42801">
    <property type="entry name" value="THIOREDOXIN-DEPENDENT PEROXIDE REDUCTASE"/>
    <property type="match status" value="1"/>
</dbReference>
<comment type="function">
    <text evidence="1">Thiol-specific peroxidase that catalyzes the reduction of hydrogen peroxide and organic hydroperoxides to water and alcohols, respectively. Plays a role in cell protection against oxidative stress by detoxifying peroxides and as sensor of hydrogen peroxide-mediated signaling events.</text>
</comment>
<keyword evidence="7" id="KW-0676">Redox-active center</keyword>
<keyword evidence="15" id="KW-1185">Reference proteome</keyword>
<dbReference type="InterPro" id="IPR013766">
    <property type="entry name" value="Thioredoxin_domain"/>
</dbReference>
<dbReference type="GO" id="GO:0005737">
    <property type="term" value="C:cytoplasm"/>
    <property type="evidence" value="ECO:0007669"/>
    <property type="project" value="TreeGrafter"/>
</dbReference>
<dbReference type="STRING" id="1202785.A946_07695"/>
<gene>
    <name evidence="13" type="ORF">A946_07695</name>
    <name evidence="14" type="ORF">kam1_1004</name>
</gene>
<dbReference type="CDD" id="cd03017">
    <property type="entry name" value="PRX_BCP"/>
    <property type="match status" value="1"/>
</dbReference>
<dbReference type="GO" id="GO:0008379">
    <property type="term" value="F:thioredoxin peroxidase activity"/>
    <property type="evidence" value="ECO:0007669"/>
    <property type="project" value="TreeGrafter"/>
</dbReference>
<evidence type="ECO:0000256" key="6">
    <source>
        <dbReference type="ARBA" id="ARBA00023157"/>
    </source>
</evidence>
<dbReference type="GO" id="GO:0045454">
    <property type="term" value="P:cell redox homeostasis"/>
    <property type="evidence" value="ECO:0007669"/>
    <property type="project" value="TreeGrafter"/>
</dbReference>
<dbReference type="Gene3D" id="3.40.30.10">
    <property type="entry name" value="Glutaredoxin"/>
    <property type="match status" value="1"/>
</dbReference>
<dbReference type="InterPro" id="IPR050924">
    <property type="entry name" value="Peroxiredoxin_BCP/PrxQ"/>
</dbReference>
<dbReference type="PANTHER" id="PTHR42801:SF23">
    <property type="entry name" value="PEROXIREDOXIN DOT5"/>
    <property type="match status" value="1"/>
</dbReference>
<evidence type="ECO:0000256" key="3">
    <source>
        <dbReference type="ARBA" id="ARBA00022559"/>
    </source>
</evidence>
<organism evidence="14 16">
    <name type="scientific">Methylacidiphilum kamchatkense Kam1</name>
    <dbReference type="NCBI Taxonomy" id="1202785"/>
    <lineage>
        <taxon>Bacteria</taxon>
        <taxon>Pseudomonadati</taxon>
        <taxon>Verrucomicrobiota</taxon>
        <taxon>Methylacidiphilae</taxon>
        <taxon>Methylacidiphilales</taxon>
        <taxon>Methylacidiphilaceae</taxon>
        <taxon>Methylacidiphilum (ex Ratnadevi et al. 2023)</taxon>
    </lineage>
</organism>
<dbReference type="Proteomes" id="UP000031594">
    <property type="component" value="Unassembled WGS sequence"/>
</dbReference>
<dbReference type="KEGG" id="mkc:kam1_1004"/>
<keyword evidence="6" id="KW-1015">Disulfide bond</keyword>
<sequence>MNQTTLPLEIGADVPDIIAIDQDGNSIPLQAIAKKGTFLFYFYPKADTPGCIKEACNLRDNYKMLIDHGIKIFGISMDTKEAQKKFKEKYHLPFPLLADPEGKLVDKFGVTKKNGHASRQSFLVRNGKIVWRNLKVKPETHAQEILEEIKKLNESTE</sequence>
<evidence type="ECO:0000313" key="15">
    <source>
        <dbReference type="Proteomes" id="UP000031594"/>
    </source>
</evidence>
<evidence type="ECO:0000256" key="11">
    <source>
        <dbReference type="ARBA" id="ARBA00049091"/>
    </source>
</evidence>
<protein>
    <recommendedName>
        <fullName evidence="2">thioredoxin-dependent peroxiredoxin</fullName>
        <ecNumber evidence="2">1.11.1.24</ecNumber>
    </recommendedName>
    <alternativeName>
        <fullName evidence="8">Thioredoxin peroxidase</fullName>
    </alternativeName>
    <alternativeName>
        <fullName evidence="10">Thioredoxin-dependent peroxiredoxin Bcp</fullName>
    </alternativeName>
</protein>
<evidence type="ECO:0000256" key="7">
    <source>
        <dbReference type="ARBA" id="ARBA00023284"/>
    </source>
</evidence>
<dbReference type="PROSITE" id="PS51352">
    <property type="entry name" value="THIOREDOXIN_2"/>
    <property type="match status" value="1"/>
</dbReference>
<accession>A0A0C1UPN6</accession>
<evidence type="ECO:0000256" key="10">
    <source>
        <dbReference type="ARBA" id="ARBA00042639"/>
    </source>
</evidence>
<dbReference type="AlphaFoldDB" id="A0A0C1UPN6"/>
<dbReference type="OrthoDB" id="9812811at2"/>
<evidence type="ECO:0000256" key="1">
    <source>
        <dbReference type="ARBA" id="ARBA00003330"/>
    </source>
</evidence>
<evidence type="ECO:0000259" key="12">
    <source>
        <dbReference type="PROSITE" id="PS51352"/>
    </source>
</evidence>
<reference evidence="16" key="3">
    <citation type="submission" date="2019-03" db="EMBL/GenBank/DDBJ databases">
        <title>Complete genome of Methylacidiphilum kamchatkense Kam1.</title>
        <authorList>
            <person name="Kruse T."/>
            <person name="Murarilal Ratnadevi C."/>
            <person name="Erikstad H.-A."/>
            <person name="Birkeland N.-K."/>
        </authorList>
    </citation>
    <scope>NUCLEOTIDE SEQUENCE [LARGE SCALE GENOMIC DNA]</scope>
    <source>
        <strain evidence="16">kam1</strain>
    </source>
</reference>
<evidence type="ECO:0000256" key="2">
    <source>
        <dbReference type="ARBA" id="ARBA00013017"/>
    </source>
</evidence>
<comment type="similarity">
    <text evidence="9">Belongs to the peroxiredoxin family. BCP/PrxQ subfamily.</text>
</comment>
<keyword evidence="4" id="KW-0049">Antioxidant</keyword>
<evidence type="ECO:0000256" key="9">
    <source>
        <dbReference type="ARBA" id="ARBA00038489"/>
    </source>
</evidence>
<dbReference type="InterPro" id="IPR000866">
    <property type="entry name" value="AhpC/TSA"/>
</dbReference>
<name>A0A0C1UPN6_9BACT</name>
<reference evidence="14" key="2">
    <citation type="journal article" date="2019" name="BMC Genomics">
        <title>Complete genome sequence analysis of the thermoacidophilic verrucomicrobial methanotroph 'Candidatus Methylacidiphilum kamchatkense' strain Kam1 and comparison with its closest relatives.</title>
        <authorList>
            <person name="Kruse T."/>
            <person name="Ratnadevi C.M."/>
            <person name="Erikstad H.A."/>
            <person name="Birkeland N.K."/>
        </authorList>
    </citation>
    <scope>NUCLEOTIDE SEQUENCE</scope>
    <source>
        <strain evidence="14">Kam1</strain>
    </source>
</reference>
<keyword evidence="3 14" id="KW-0575">Peroxidase</keyword>
<dbReference type="Pfam" id="PF00578">
    <property type="entry name" value="AhpC-TSA"/>
    <property type="match status" value="1"/>
</dbReference>
<proteinExistence type="inferred from homology"/>
<dbReference type="Proteomes" id="UP000315925">
    <property type="component" value="Chromosome"/>
</dbReference>
<dbReference type="EC" id="1.11.1.24" evidence="2"/>
<dbReference type="SUPFAM" id="SSF52833">
    <property type="entry name" value="Thioredoxin-like"/>
    <property type="match status" value="1"/>
</dbReference>
<evidence type="ECO:0000256" key="4">
    <source>
        <dbReference type="ARBA" id="ARBA00022862"/>
    </source>
</evidence>
<dbReference type="EMBL" id="JQNX01000005">
    <property type="protein sequence ID" value="KIE58359.1"/>
    <property type="molecule type" value="Genomic_DNA"/>
</dbReference>
<dbReference type="EMBL" id="CP037899">
    <property type="protein sequence ID" value="QDQ42236.1"/>
    <property type="molecule type" value="Genomic_DNA"/>
</dbReference>
<feature type="domain" description="Thioredoxin" evidence="12">
    <location>
        <begin position="8"/>
        <end position="154"/>
    </location>
</feature>
<dbReference type="InterPro" id="IPR036249">
    <property type="entry name" value="Thioredoxin-like_sf"/>
</dbReference>
<reference evidence="13 15" key="1">
    <citation type="submission" date="2014-08" db="EMBL/GenBank/DDBJ databases">
        <title>Methylacidiphilum kamchatkense strain Kam1 draft genome sequence.</title>
        <authorList>
            <person name="Birkeland N.-K."/>
            <person name="Erikstad H.A."/>
        </authorList>
    </citation>
    <scope>NUCLEOTIDE SEQUENCE [LARGE SCALE GENOMIC DNA]</scope>
    <source>
        <strain evidence="13 15">Kam1</strain>
    </source>
</reference>